<organism evidence="2 3">
    <name type="scientific">Trifolium pratense</name>
    <name type="common">Red clover</name>
    <dbReference type="NCBI Taxonomy" id="57577"/>
    <lineage>
        <taxon>Eukaryota</taxon>
        <taxon>Viridiplantae</taxon>
        <taxon>Streptophyta</taxon>
        <taxon>Embryophyta</taxon>
        <taxon>Tracheophyta</taxon>
        <taxon>Spermatophyta</taxon>
        <taxon>Magnoliopsida</taxon>
        <taxon>eudicotyledons</taxon>
        <taxon>Gunneridae</taxon>
        <taxon>Pentapetalae</taxon>
        <taxon>rosids</taxon>
        <taxon>fabids</taxon>
        <taxon>Fabales</taxon>
        <taxon>Fabaceae</taxon>
        <taxon>Papilionoideae</taxon>
        <taxon>50 kb inversion clade</taxon>
        <taxon>NPAAA clade</taxon>
        <taxon>Hologalegina</taxon>
        <taxon>IRL clade</taxon>
        <taxon>Trifolieae</taxon>
        <taxon>Trifolium</taxon>
    </lineage>
</organism>
<name>A0A2K3L331_TRIPR</name>
<feature type="region of interest" description="Disordered" evidence="1">
    <location>
        <begin position="1"/>
        <end position="23"/>
    </location>
</feature>
<gene>
    <name evidence="2" type="ORF">L195_g028843</name>
</gene>
<evidence type="ECO:0000313" key="2">
    <source>
        <dbReference type="EMBL" id="PNX72945.1"/>
    </source>
</evidence>
<evidence type="ECO:0000256" key="1">
    <source>
        <dbReference type="SAM" id="MobiDB-lite"/>
    </source>
</evidence>
<dbReference type="ExpressionAtlas" id="A0A2K3L331">
    <property type="expression patterns" value="baseline"/>
</dbReference>
<dbReference type="PANTHER" id="PTHR34222">
    <property type="entry name" value="GAG_PRE-INTEGRS DOMAIN-CONTAINING PROTEIN"/>
    <property type="match status" value="1"/>
</dbReference>
<dbReference type="Proteomes" id="UP000236291">
    <property type="component" value="Unassembled WGS sequence"/>
</dbReference>
<dbReference type="Pfam" id="PF14223">
    <property type="entry name" value="Retrotran_gag_2"/>
    <property type="match status" value="1"/>
</dbReference>
<protein>
    <submittedName>
        <fullName evidence="2">Beta-galactosidase</fullName>
    </submittedName>
</protein>
<dbReference type="PANTHER" id="PTHR34222:SF43">
    <property type="entry name" value="RETROTRANSPOSON GAG DOMAIN-CONTAINING PROTEIN"/>
    <property type="match status" value="1"/>
</dbReference>
<accession>A0A2K3L331</accession>
<proteinExistence type="predicted"/>
<reference evidence="2 3" key="1">
    <citation type="journal article" date="2014" name="Am. J. Bot.">
        <title>Genome assembly and annotation for red clover (Trifolium pratense; Fabaceae).</title>
        <authorList>
            <person name="Istvanek J."/>
            <person name="Jaros M."/>
            <person name="Krenek A."/>
            <person name="Repkova J."/>
        </authorList>
    </citation>
    <scope>NUCLEOTIDE SEQUENCE [LARGE SCALE GENOMIC DNA]</scope>
    <source>
        <strain evidence="3">cv. Tatra</strain>
        <tissue evidence="2">Young leaves</tissue>
    </source>
</reference>
<evidence type="ECO:0000313" key="3">
    <source>
        <dbReference type="Proteomes" id="UP000236291"/>
    </source>
</evidence>
<dbReference type="AlphaFoldDB" id="A0A2K3L331"/>
<sequence length="345" mass="39100">MASDKNKSENSGTSAAVQFHDALTPERLDGTNYDEWSLNAQNKIRGRKRWGYVTGTKITPAKEKSDEYEAWEDENCLVKSWLLDSMTKEIRSLFIRLATAKEIWDTAKETYSVEQDASKAYQLHREVISTQQNGGSVITYFAKLQRLWQEYDSINNCTMECTKDVEKYNKMVNSQRVYVFLAGLDSHLDGVRGRILATTPLPNVQSVYATVCAEANRQETMLNGEPSNGSAFAVKKHQKKEIRKCNYCNGDNHFREGCFKLHGYPDWHPKGKTTLNNKTENTKAHLSTAAGFVTKSGATDHMTCDQHMFTNFSPNCHKTVIITANGVKSPIEGVGYTYQGEDWQW</sequence>
<reference evidence="2 3" key="2">
    <citation type="journal article" date="2017" name="Front. Plant Sci.">
        <title>Gene Classification and Mining of Molecular Markers Useful in Red Clover (Trifolium pratense) Breeding.</title>
        <authorList>
            <person name="Istvanek J."/>
            <person name="Dluhosova J."/>
            <person name="Dluhos P."/>
            <person name="Patkova L."/>
            <person name="Nedelnik J."/>
            <person name="Repkova J."/>
        </authorList>
    </citation>
    <scope>NUCLEOTIDE SEQUENCE [LARGE SCALE GENOMIC DNA]</scope>
    <source>
        <strain evidence="3">cv. Tatra</strain>
        <tissue evidence="2">Young leaves</tissue>
    </source>
</reference>
<comment type="caution">
    <text evidence="2">The sequence shown here is derived from an EMBL/GenBank/DDBJ whole genome shotgun (WGS) entry which is preliminary data.</text>
</comment>
<dbReference type="EMBL" id="ASHM01025303">
    <property type="protein sequence ID" value="PNX72945.1"/>
    <property type="molecule type" value="Genomic_DNA"/>
</dbReference>